<proteinExistence type="predicted"/>
<evidence type="ECO:0000313" key="2">
    <source>
        <dbReference type="EMBL" id="RDX42242.1"/>
    </source>
</evidence>
<reference evidence="2 3" key="1">
    <citation type="journal article" date="2018" name="Biotechnol. Biofuels">
        <title>Integrative visual omics of the white-rot fungus Polyporus brumalis exposes the biotechnological potential of its oxidative enzymes for delignifying raw plant biomass.</title>
        <authorList>
            <person name="Miyauchi S."/>
            <person name="Rancon A."/>
            <person name="Drula E."/>
            <person name="Hage H."/>
            <person name="Chaduli D."/>
            <person name="Favel A."/>
            <person name="Grisel S."/>
            <person name="Henrissat B."/>
            <person name="Herpoel-Gimbert I."/>
            <person name="Ruiz-Duenas F.J."/>
            <person name="Chevret D."/>
            <person name="Hainaut M."/>
            <person name="Lin J."/>
            <person name="Wang M."/>
            <person name="Pangilinan J."/>
            <person name="Lipzen A."/>
            <person name="Lesage-Meessen L."/>
            <person name="Navarro D."/>
            <person name="Riley R."/>
            <person name="Grigoriev I.V."/>
            <person name="Zhou S."/>
            <person name="Raouche S."/>
            <person name="Rosso M.N."/>
        </authorList>
    </citation>
    <scope>NUCLEOTIDE SEQUENCE [LARGE SCALE GENOMIC DNA]</scope>
    <source>
        <strain evidence="2 3">BRFM 1820</strain>
    </source>
</reference>
<dbReference type="GO" id="GO:0050660">
    <property type="term" value="F:flavin adenine dinucleotide binding"/>
    <property type="evidence" value="ECO:0007669"/>
    <property type="project" value="TreeGrafter"/>
</dbReference>
<keyword evidence="3" id="KW-1185">Reference proteome</keyword>
<sequence length="574" mass="63046">MALDPHRIAFEWITALGAALHDADITAVTSLFLTSGWLRDFLTLTWDLRTLEGSQKIAAYLSGSLRKGQLTAVRFDDAPALAPRTFPVPGTQCSTGVEFGFVFELPHGHGRGHARLVPDTDGAFRAFTVLLMLHDLRGHEELRKLPLLDDVTDVAAREVETDPYVLIVGAGQSGLQIAARFKQMNIPSLVIDRNARLGDNWRLRYPTLTLHSINRQHTLLYQPYPSTWPELTPREKISSWLEQYPVTQDLVVWMSTELKAHPQYDANAGRWDVTVVRNGTEVQLHPSHIVMATGQAGRPIVPSIDNAELFRGHIVHSSRFPGGKHFTGKRAVVVGAGNSAMDICQDLVAKGAESVTMVQRSSTCVVSRDFVNEFQREKWPADEPLEISDFKFMTVPLALLKKLSIAGQQAVMDAHKDLHDKLRKGGLNVDMGPEGQGAYLLYYEKGGGFWLDKGGSELIGNGSVKVKSGVSVQGFTENGLVLTDGTELSADLVVFATGYATIRESNAELFDENVLKRIGPVSGLDDEGEVNGSYRPCGHPGLWFATGDFLLSRFLSKSLALQIKAIQIGLIQQA</sequence>
<dbReference type="STRING" id="139420.A0A371CPR1"/>
<dbReference type="AlphaFoldDB" id="A0A371CPR1"/>
<dbReference type="Gene3D" id="3.50.50.60">
    <property type="entry name" value="FAD/NAD(P)-binding domain"/>
    <property type="match status" value="1"/>
</dbReference>
<dbReference type="InterPro" id="IPR050982">
    <property type="entry name" value="Auxin_biosynth/cation_transpt"/>
</dbReference>
<keyword evidence="1" id="KW-0560">Oxidoreductase</keyword>
<dbReference type="InterPro" id="IPR036188">
    <property type="entry name" value="FAD/NAD-bd_sf"/>
</dbReference>
<dbReference type="Pfam" id="PF13738">
    <property type="entry name" value="Pyr_redox_3"/>
    <property type="match status" value="1"/>
</dbReference>
<evidence type="ECO:0000313" key="3">
    <source>
        <dbReference type="Proteomes" id="UP000256964"/>
    </source>
</evidence>
<dbReference type="SUPFAM" id="SSF51905">
    <property type="entry name" value="FAD/NAD(P)-binding domain"/>
    <property type="match status" value="1"/>
</dbReference>
<accession>A0A371CPR1</accession>
<dbReference type="PANTHER" id="PTHR43539:SF68">
    <property type="entry name" value="FLAVIN-BINDING MONOOXYGENASE-LIKE PROTEIN (AFU_ORTHOLOGUE AFUA_4G09220)"/>
    <property type="match status" value="1"/>
</dbReference>
<name>A0A371CPR1_9APHY</name>
<evidence type="ECO:0000256" key="1">
    <source>
        <dbReference type="ARBA" id="ARBA00023002"/>
    </source>
</evidence>
<dbReference type="GO" id="GO:0004497">
    <property type="term" value="F:monooxygenase activity"/>
    <property type="evidence" value="ECO:0007669"/>
    <property type="project" value="UniProtKB-KW"/>
</dbReference>
<keyword evidence="2" id="KW-0503">Monooxygenase</keyword>
<protein>
    <submittedName>
        <fullName evidence="2">Dimethylaniline monooxygenase (N-oxide-forming)</fullName>
    </submittedName>
</protein>
<dbReference type="OrthoDB" id="74360at2759"/>
<dbReference type="PANTHER" id="PTHR43539">
    <property type="entry name" value="FLAVIN-BINDING MONOOXYGENASE-LIKE PROTEIN (AFU_ORTHOLOGUE AFUA_4G09220)"/>
    <property type="match status" value="1"/>
</dbReference>
<dbReference type="PRINTS" id="PR00411">
    <property type="entry name" value="PNDRDTASEI"/>
</dbReference>
<organism evidence="2 3">
    <name type="scientific">Lentinus brumalis</name>
    <dbReference type="NCBI Taxonomy" id="2498619"/>
    <lineage>
        <taxon>Eukaryota</taxon>
        <taxon>Fungi</taxon>
        <taxon>Dikarya</taxon>
        <taxon>Basidiomycota</taxon>
        <taxon>Agaricomycotina</taxon>
        <taxon>Agaricomycetes</taxon>
        <taxon>Polyporales</taxon>
        <taxon>Polyporaceae</taxon>
        <taxon>Lentinus</taxon>
    </lineage>
</organism>
<dbReference type="Proteomes" id="UP000256964">
    <property type="component" value="Unassembled WGS sequence"/>
</dbReference>
<gene>
    <name evidence="2" type="ORF">OH76DRAFT_1488812</name>
</gene>
<dbReference type="EMBL" id="KZ857489">
    <property type="protein sequence ID" value="RDX42242.1"/>
    <property type="molecule type" value="Genomic_DNA"/>
</dbReference>